<organism evidence="2 3">
    <name type="scientific">Mucisphaera calidilacus</name>
    <dbReference type="NCBI Taxonomy" id="2527982"/>
    <lineage>
        <taxon>Bacteria</taxon>
        <taxon>Pseudomonadati</taxon>
        <taxon>Planctomycetota</taxon>
        <taxon>Phycisphaerae</taxon>
        <taxon>Phycisphaerales</taxon>
        <taxon>Phycisphaeraceae</taxon>
        <taxon>Mucisphaera</taxon>
    </lineage>
</organism>
<name>A0A518BT90_9BACT</name>
<dbReference type="Proteomes" id="UP000320386">
    <property type="component" value="Chromosome"/>
</dbReference>
<evidence type="ECO:0000256" key="1">
    <source>
        <dbReference type="SAM" id="MobiDB-lite"/>
    </source>
</evidence>
<reference evidence="2 3" key="1">
    <citation type="submission" date="2019-02" db="EMBL/GenBank/DDBJ databases">
        <title>Deep-cultivation of Planctomycetes and their phenomic and genomic characterization uncovers novel biology.</title>
        <authorList>
            <person name="Wiegand S."/>
            <person name="Jogler M."/>
            <person name="Boedeker C."/>
            <person name="Pinto D."/>
            <person name="Vollmers J."/>
            <person name="Rivas-Marin E."/>
            <person name="Kohn T."/>
            <person name="Peeters S.H."/>
            <person name="Heuer A."/>
            <person name="Rast P."/>
            <person name="Oberbeckmann S."/>
            <person name="Bunk B."/>
            <person name="Jeske O."/>
            <person name="Meyerdierks A."/>
            <person name="Storesund J.E."/>
            <person name="Kallscheuer N."/>
            <person name="Luecker S."/>
            <person name="Lage O.M."/>
            <person name="Pohl T."/>
            <person name="Merkel B.J."/>
            <person name="Hornburger P."/>
            <person name="Mueller R.-W."/>
            <person name="Bruemmer F."/>
            <person name="Labrenz M."/>
            <person name="Spormann A.M."/>
            <person name="Op den Camp H."/>
            <person name="Overmann J."/>
            <person name="Amann R."/>
            <person name="Jetten M.S.M."/>
            <person name="Mascher T."/>
            <person name="Medema M.H."/>
            <person name="Devos D.P."/>
            <person name="Kaster A.-K."/>
            <person name="Ovreas L."/>
            <person name="Rohde M."/>
            <person name="Galperin M.Y."/>
            <person name="Jogler C."/>
        </authorList>
    </citation>
    <scope>NUCLEOTIDE SEQUENCE [LARGE SCALE GENOMIC DNA]</scope>
    <source>
        <strain evidence="2 3">Pan265</strain>
    </source>
</reference>
<protein>
    <submittedName>
        <fullName evidence="2">Uncharacterized protein</fullName>
    </submittedName>
</protein>
<sequence length="33" mass="3674">MMVGLAGQSPLNHQDLETQRRLAIVPRPMSETP</sequence>
<evidence type="ECO:0000313" key="2">
    <source>
        <dbReference type="EMBL" id="QDU70193.1"/>
    </source>
</evidence>
<dbReference type="EMBL" id="CP036280">
    <property type="protein sequence ID" value="QDU70193.1"/>
    <property type="molecule type" value="Genomic_DNA"/>
</dbReference>
<evidence type="ECO:0000313" key="3">
    <source>
        <dbReference type="Proteomes" id="UP000320386"/>
    </source>
</evidence>
<keyword evidence="3" id="KW-1185">Reference proteome</keyword>
<dbReference type="AlphaFoldDB" id="A0A518BT90"/>
<feature type="region of interest" description="Disordered" evidence="1">
    <location>
        <begin position="1"/>
        <end position="33"/>
    </location>
</feature>
<proteinExistence type="predicted"/>
<accession>A0A518BT90</accession>
<gene>
    <name evidence="2" type="ORF">Pan265_00150</name>
</gene>
<dbReference type="KEGG" id="mcad:Pan265_00150"/>